<keyword evidence="1" id="KW-0812">Transmembrane</keyword>
<evidence type="ECO:0000313" key="2">
    <source>
        <dbReference type="EMBL" id="KAB1201384.1"/>
    </source>
</evidence>
<dbReference type="OrthoDB" id="10030083at2759"/>
<feature type="transmembrane region" description="Helical" evidence="1">
    <location>
        <begin position="72"/>
        <end position="95"/>
    </location>
</feature>
<proteinExistence type="predicted"/>
<evidence type="ECO:0000256" key="1">
    <source>
        <dbReference type="SAM" id="Phobius"/>
    </source>
</evidence>
<organism evidence="2 3">
    <name type="scientific">Morella rubra</name>
    <name type="common">Chinese bayberry</name>
    <dbReference type="NCBI Taxonomy" id="262757"/>
    <lineage>
        <taxon>Eukaryota</taxon>
        <taxon>Viridiplantae</taxon>
        <taxon>Streptophyta</taxon>
        <taxon>Embryophyta</taxon>
        <taxon>Tracheophyta</taxon>
        <taxon>Spermatophyta</taxon>
        <taxon>Magnoliopsida</taxon>
        <taxon>eudicotyledons</taxon>
        <taxon>Gunneridae</taxon>
        <taxon>Pentapetalae</taxon>
        <taxon>rosids</taxon>
        <taxon>fabids</taxon>
        <taxon>Fagales</taxon>
        <taxon>Myricaceae</taxon>
        <taxon>Morella</taxon>
    </lineage>
</organism>
<dbReference type="Proteomes" id="UP000516437">
    <property type="component" value="Unassembled WGS sequence"/>
</dbReference>
<dbReference type="PANTHER" id="PTHR10165:SF203">
    <property type="entry name" value="LIPID PHOSPHATE PHOSPHATASE 3, CHLOROPLASTIC-RELATED"/>
    <property type="match status" value="1"/>
</dbReference>
<keyword evidence="1" id="KW-0472">Membrane</keyword>
<keyword evidence="1" id="KW-1133">Transmembrane helix</keyword>
<dbReference type="GO" id="GO:0008195">
    <property type="term" value="F:phosphatidate phosphatase activity"/>
    <property type="evidence" value="ECO:0007669"/>
    <property type="project" value="TreeGrafter"/>
</dbReference>
<dbReference type="InterPro" id="IPR043216">
    <property type="entry name" value="PAP-like"/>
</dbReference>
<comment type="caution">
    <text evidence="2">The sequence shown here is derived from an EMBL/GenBank/DDBJ whole genome shotgun (WGS) entry which is preliminary data.</text>
</comment>
<dbReference type="GO" id="GO:0016020">
    <property type="term" value="C:membrane"/>
    <property type="evidence" value="ECO:0007669"/>
    <property type="project" value="TreeGrafter"/>
</dbReference>
<dbReference type="PANTHER" id="PTHR10165">
    <property type="entry name" value="LIPID PHOSPHATE PHOSPHATASE"/>
    <property type="match status" value="1"/>
</dbReference>
<dbReference type="EMBL" id="RXIC02000070">
    <property type="protein sequence ID" value="KAB1201384.1"/>
    <property type="molecule type" value="Genomic_DNA"/>
</dbReference>
<name>A0A6A1ULM7_9ROSI</name>
<dbReference type="GO" id="GO:0046839">
    <property type="term" value="P:phospholipid dephosphorylation"/>
    <property type="evidence" value="ECO:0007669"/>
    <property type="project" value="TreeGrafter"/>
</dbReference>
<gene>
    <name evidence="2" type="ORF">CJ030_MR0G003774</name>
</gene>
<protein>
    <submittedName>
        <fullName evidence="2">Putative lipid phosphate phosphatase 3, chloroplastic</fullName>
    </submittedName>
</protein>
<dbReference type="GO" id="GO:0006644">
    <property type="term" value="P:phospholipid metabolic process"/>
    <property type="evidence" value="ECO:0007669"/>
    <property type="project" value="InterPro"/>
</dbReference>
<evidence type="ECO:0000313" key="3">
    <source>
        <dbReference type="Proteomes" id="UP000516437"/>
    </source>
</evidence>
<keyword evidence="3" id="KW-1185">Reference proteome</keyword>
<accession>A0A6A1ULM7</accession>
<dbReference type="AlphaFoldDB" id="A0A6A1ULM7"/>
<reference evidence="2 3" key="1">
    <citation type="journal article" date="2019" name="Plant Biotechnol. J.">
        <title>The red bayberry genome and genetic basis of sex determination.</title>
        <authorList>
            <person name="Jia H.M."/>
            <person name="Jia H.J."/>
            <person name="Cai Q.L."/>
            <person name="Wang Y."/>
            <person name="Zhao H.B."/>
            <person name="Yang W.F."/>
            <person name="Wang G.Y."/>
            <person name="Li Y.H."/>
            <person name="Zhan D.L."/>
            <person name="Shen Y.T."/>
            <person name="Niu Q.F."/>
            <person name="Chang L."/>
            <person name="Qiu J."/>
            <person name="Zhao L."/>
            <person name="Xie H.B."/>
            <person name="Fu W.Y."/>
            <person name="Jin J."/>
            <person name="Li X.W."/>
            <person name="Jiao Y."/>
            <person name="Zhou C.C."/>
            <person name="Tu T."/>
            <person name="Chai C.Y."/>
            <person name="Gao J.L."/>
            <person name="Fan L.J."/>
            <person name="van de Weg E."/>
            <person name="Wang J.Y."/>
            <person name="Gao Z.S."/>
        </authorList>
    </citation>
    <scope>NUCLEOTIDE SEQUENCE [LARGE SCALE GENOMIC DNA]</scope>
    <source>
        <tissue evidence="2">Leaves</tissue>
    </source>
</reference>
<sequence length="125" mass="14158">MSSDGLRSKPLKTGTSGSQELTLSYLCDSSKQGHPEKEITVQYRRGIRPSASIPKYWDCIAHFAMLNHQHDWLVLLLLALIEVVLYVIFPFYRFVGKDMMTDLKYPMKDNTVPAWAVPVSSLPLG</sequence>